<proteinExistence type="predicted"/>
<evidence type="ECO:0000313" key="1">
    <source>
        <dbReference type="EMBL" id="GME93768.1"/>
    </source>
</evidence>
<evidence type="ECO:0000313" key="2">
    <source>
        <dbReference type="Proteomes" id="UP001165101"/>
    </source>
</evidence>
<gene>
    <name evidence="1" type="ORF">Cboi01_000326400</name>
</gene>
<dbReference type="Proteomes" id="UP001165101">
    <property type="component" value="Unassembled WGS sequence"/>
</dbReference>
<name>A0ACB5TRD5_CANBO</name>
<protein>
    <submittedName>
        <fullName evidence="1">Unnamed protein product</fullName>
    </submittedName>
</protein>
<organism evidence="1 2">
    <name type="scientific">Candida boidinii</name>
    <name type="common">Yeast</name>
    <dbReference type="NCBI Taxonomy" id="5477"/>
    <lineage>
        <taxon>Eukaryota</taxon>
        <taxon>Fungi</taxon>
        <taxon>Dikarya</taxon>
        <taxon>Ascomycota</taxon>
        <taxon>Saccharomycotina</taxon>
        <taxon>Pichiomycetes</taxon>
        <taxon>Pichiales</taxon>
        <taxon>Pichiaceae</taxon>
        <taxon>Ogataea</taxon>
        <taxon>Ogataea/Candida clade</taxon>
    </lineage>
</organism>
<dbReference type="EMBL" id="BSXV01001732">
    <property type="protein sequence ID" value="GME93768.1"/>
    <property type="molecule type" value="Genomic_DNA"/>
</dbReference>
<accession>A0ACB5TRD5</accession>
<comment type="caution">
    <text evidence="1">The sequence shown here is derived from an EMBL/GenBank/DDBJ whole genome shotgun (WGS) entry which is preliminary data.</text>
</comment>
<reference evidence="1" key="1">
    <citation type="submission" date="2023-04" db="EMBL/GenBank/DDBJ databases">
        <title>Candida boidinii NBRC 1967.</title>
        <authorList>
            <person name="Ichikawa N."/>
            <person name="Sato H."/>
            <person name="Tonouchi N."/>
        </authorList>
    </citation>
    <scope>NUCLEOTIDE SEQUENCE</scope>
    <source>
        <strain evidence="1">NBRC 1967</strain>
    </source>
</reference>
<sequence>MNDFGGIWDTKFPFTENSALREPQGMSNQGIVDGVGENGTADQAAVVGTASAETAEPSAGFCLCRGIFSFAYLNL</sequence>
<keyword evidence="2" id="KW-1185">Reference proteome</keyword>